<dbReference type="GO" id="GO:0036159">
    <property type="term" value="P:inner dynein arm assembly"/>
    <property type="evidence" value="ECO:0007669"/>
    <property type="project" value="InterPro"/>
</dbReference>
<proteinExistence type="inferred from homology"/>
<dbReference type="PANTHER" id="PTHR18962">
    <property type="entry name" value="COILED-COIL DOMAIN-CONTAINING PROTEIN 39"/>
    <property type="match status" value="1"/>
</dbReference>
<feature type="compositionally biased region" description="Low complexity" evidence="6">
    <location>
        <begin position="835"/>
        <end position="854"/>
    </location>
</feature>
<comment type="similarity">
    <text evidence="1">Belongs to the CCDC39 family.</text>
</comment>
<comment type="function">
    <text evidence="4">Required for assembly of dynein regulatory complex (DRC) and inner dynein arm (IDA) complexes, which are responsible for ciliary beat regulation, thereby playing a central role in motility in cilia and flagella. Probably acts together with CCDC40 to form a molecular ruler that determines the 96 nanometer (nm) repeat length and arrangements of components in cilia and flagella. Not required for outer dynein arm complexes assembly.</text>
</comment>
<evidence type="ECO:0000313" key="8">
    <source>
        <dbReference type="Proteomes" id="UP000002279"/>
    </source>
</evidence>
<feature type="region of interest" description="Disordered" evidence="6">
    <location>
        <begin position="826"/>
        <end position="855"/>
    </location>
</feature>
<dbReference type="PANTHER" id="PTHR18962:SF0">
    <property type="entry name" value="COILED-COIL DOMAIN-CONTAINING PROTEIN 39"/>
    <property type="match status" value="1"/>
</dbReference>
<dbReference type="InterPro" id="IPR033290">
    <property type="entry name" value="CCDC39"/>
</dbReference>
<dbReference type="GeneID" id="100680851"/>
<protein>
    <recommendedName>
        <fullName evidence="2">Coiled-coil domain-containing protein 39</fullName>
    </recommendedName>
</protein>
<feature type="coiled-coil region" evidence="5">
    <location>
        <begin position="24"/>
        <end position="114"/>
    </location>
</feature>
<dbReference type="RefSeq" id="XP_039769107.1">
    <property type="nucleotide sequence ID" value="XM_039913173.1"/>
</dbReference>
<gene>
    <name evidence="7" type="primary">CCDC39</name>
</gene>
<reference evidence="7" key="3">
    <citation type="submission" date="2025-09" db="UniProtKB">
        <authorList>
            <consortium name="Ensembl"/>
        </authorList>
    </citation>
    <scope>IDENTIFICATION</scope>
    <source>
        <strain evidence="7">Glennie</strain>
    </source>
</reference>
<sequence>MSSAFLAELQWEDGFAIPVANAHNKALEDQMLKMQNEKARLQDQLIDFEERISAMSSHLKNVQQEFMFTQSLFRAKEKEIETEEHFRAIAERELGRVKSEIQRLENEMVSIRDRKTINENSIFKVTQKLEGLRCQMNWDQQALEAWLEESARRDNDSVVFQKYYQQDDSKIRVLSLQIEKLTLESNEKRKALDSELTETLTAQLLATVKQEIRAKEGVIKEKIQFLESETGNNAEYEKKISFADRQASKLRMEYQNQESSRNQLQNELESLKATVDRTSSDLESLRMEVANLKKEIKEKTHRLSFTKEQNQQLTAKLNNVTEISLSLEEKASKMEDILKDEEKNVKEVETQLSQLKDILFKKVQEFQVVKEKEKCVLAEIEGGRASLKNLNSRLWKLDNETLKQQEILYNQDFYIQQVERRISRLQGDVNTDEKQVLEAKVVELKKAMEEKKKTFDLLQTQIKKLKNDIYFLKKATHKTGEEKNSLLSKIDELNIFNDKSDKELKKAKSIKRELIIEDNLLKLEVKRLRETLHSKAEEVLSLEKQKLQLKMAMEERTEEIKVHKAMLASQIRYIDQERQTISIEFHDRLSKIDKLKNRFEILTVVMMPPEGEDKTHAYYVIKVAQEKEELQREGDNLDAKIHKAEKEICALENTLQVLSSCNSNYKQSFKKVTEFSEEYEQKLHLEEQKRAANEKYRYKRSKVRELQEDIQSMENTLEIITKETNACREKIKEKQAYTIQLKKEIDEQKTKLERVRKQCSRLSKEIRFSKKTKDETKEEQDISLRELNDFIKSLDKMLLDIIEENPNLLVILQTYFQQAGLDFPTAGSTKGRQTSRSPSESSASSSRSSKSFGSPLPAAVKVVDFSFPAISPPSAPQSSSRPSTSSSSCSGKSKKSWR</sequence>
<evidence type="ECO:0000313" key="7">
    <source>
        <dbReference type="Ensembl" id="ENSOANP00000035704.1"/>
    </source>
</evidence>
<dbReference type="Bgee" id="ENSOANG00000020027">
    <property type="expression patterns" value="Expressed in testis and 3 other cell types or tissues"/>
</dbReference>
<dbReference type="Pfam" id="PF24161">
    <property type="entry name" value="CCDC39"/>
    <property type="match status" value="1"/>
</dbReference>
<evidence type="ECO:0000256" key="2">
    <source>
        <dbReference type="ARBA" id="ARBA00016725"/>
    </source>
</evidence>
<accession>A0A6I8N3N2</accession>
<evidence type="ECO:0000256" key="1">
    <source>
        <dbReference type="ARBA" id="ARBA00005805"/>
    </source>
</evidence>
<dbReference type="AlphaFoldDB" id="A0A6I8N3N2"/>
<evidence type="ECO:0000256" key="6">
    <source>
        <dbReference type="SAM" id="MobiDB-lite"/>
    </source>
</evidence>
<feature type="coiled-coil region" evidence="5">
    <location>
        <begin position="620"/>
        <end position="647"/>
    </location>
</feature>
<evidence type="ECO:0000256" key="5">
    <source>
        <dbReference type="SAM" id="Coils"/>
    </source>
</evidence>
<dbReference type="GO" id="GO:0005930">
    <property type="term" value="C:axoneme"/>
    <property type="evidence" value="ECO:0007669"/>
    <property type="project" value="InterPro"/>
</dbReference>
<dbReference type="Ensembl" id="ENSOANT00000052908.1">
    <property type="protein sequence ID" value="ENSOANP00000035704.1"/>
    <property type="gene ID" value="ENSOANG00000020027.3"/>
</dbReference>
<feature type="region of interest" description="Disordered" evidence="6">
    <location>
        <begin position="871"/>
        <end position="898"/>
    </location>
</feature>
<reference evidence="7 8" key="1">
    <citation type="journal article" date="2008" name="Nature">
        <title>Genome analysis of the platypus reveals unique signatures of evolution.</title>
        <authorList>
            <person name="Warren W.C."/>
            <person name="Hillier L.W."/>
            <person name="Marshall Graves J.A."/>
            <person name="Birney E."/>
            <person name="Ponting C.P."/>
            <person name="Grutzner F."/>
            <person name="Belov K."/>
            <person name="Miller W."/>
            <person name="Clarke L."/>
            <person name="Chinwalla A.T."/>
            <person name="Yang S.P."/>
            <person name="Heger A."/>
            <person name="Locke D.P."/>
            <person name="Miethke P."/>
            <person name="Waters P.D."/>
            <person name="Veyrunes F."/>
            <person name="Fulton L."/>
            <person name="Fulton B."/>
            <person name="Graves T."/>
            <person name="Wallis J."/>
            <person name="Puente X.S."/>
            <person name="Lopez-Otin C."/>
            <person name="Ordonez G.R."/>
            <person name="Eichler E.E."/>
            <person name="Chen L."/>
            <person name="Cheng Z."/>
            <person name="Deakin J.E."/>
            <person name="Alsop A."/>
            <person name="Thompson K."/>
            <person name="Kirby P."/>
            <person name="Papenfuss A.T."/>
            <person name="Wakefield M.J."/>
            <person name="Olender T."/>
            <person name="Lancet D."/>
            <person name="Huttley G.A."/>
            <person name="Smit A.F."/>
            <person name="Pask A."/>
            <person name="Temple-Smith P."/>
            <person name="Batzer M.A."/>
            <person name="Walker J.A."/>
            <person name="Konkel M.K."/>
            <person name="Harris R.S."/>
            <person name="Whittington C.M."/>
            <person name="Wong E.S."/>
            <person name="Gemmell N.J."/>
            <person name="Buschiazzo E."/>
            <person name="Vargas Jentzsch I.M."/>
            <person name="Merkel A."/>
            <person name="Schmitz J."/>
            <person name="Zemann A."/>
            <person name="Churakov G."/>
            <person name="Kriegs J.O."/>
            <person name="Brosius J."/>
            <person name="Murchison E.P."/>
            <person name="Sachidanandam R."/>
            <person name="Smith C."/>
            <person name="Hannon G.J."/>
            <person name="Tsend-Ayush E."/>
            <person name="McMillan D."/>
            <person name="Attenborough R."/>
            <person name="Rens W."/>
            <person name="Ferguson-Smith M."/>
            <person name="Lefevre C.M."/>
            <person name="Sharp J.A."/>
            <person name="Nicholas K.R."/>
            <person name="Ray D.A."/>
            <person name="Kube M."/>
            <person name="Reinhardt R."/>
            <person name="Pringle T.H."/>
            <person name="Taylor J."/>
            <person name="Jones R.C."/>
            <person name="Nixon B."/>
            <person name="Dacheux J.L."/>
            <person name="Niwa H."/>
            <person name="Sekita Y."/>
            <person name="Huang X."/>
            <person name="Stark A."/>
            <person name="Kheradpour P."/>
            <person name="Kellis M."/>
            <person name="Flicek P."/>
            <person name="Chen Y."/>
            <person name="Webber C."/>
            <person name="Hardison R."/>
            <person name="Nelson J."/>
            <person name="Hallsworth-Pepin K."/>
            <person name="Delehaunty K."/>
            <person name="Markovic C."/>
            <person name="Minx P."/>
            <person name="Feng Y."/>
            <person name="Kremitzki C."/>
            <person name="Mitreva M."/>
            <person name="Glasscock J."/>
            <person name="Wylie T."/>
            <person name="Wohldmann P."/>
            <person name="Thiru P."/>
            <person name="Nhan M.N."/>
            <person name="Pohl C.S."/>
            <person name="Smith S.M."/>
            <person name="Hou S."/>
            <person name="Nefedov M."/>
            <person name="de Jong P.J."/>
            <person name="Renfree M.B."/>
            <person name="Mardis E.R."/>
            <person name="Wilson R.K."/>
        </authorList>
    </citation>
    <scope>NUCLEOTIDE SEQUENCE [LARGE SCALE GENOMIC DNA]</scope>
    <source>
        <strain evidence="7 8">Glennie</strain>
    </source>
</reference>
<organism evidence="7 8">
    <name type="scientific">Ornithorhynchus anatinus</name>
    <name type="common">Duckbill platypus</name>
    <dbReference type="NCBI Taxonomy" id="9258"/>
    <lineage>
        <taxon>Eukaryota</taxon>
        <taxon>Metazoa</taxon>
        <taxon>Chordata</taxon>
        <taxon>Craniata</taxon>
        <taxon>Vertebrata</taxon>
        <taxon>Euteleostomi</taxon>
        <taxon>Mammalia</taxon>
        <taxon>Monotremata</taxon>
        <taxon>Ornithorhynchidae</taxon>
        <taxon>Ornithorhynchus</taxon>
    </lineage>
</organism>
<feature type="compositionally biased region" description="Low complexity" evidence="6">
    <location>
        <begin position="876"/>
        <end position="891"/>
    </location>
</feature>
<feature type="coiled-coil region" evidence="5">
    <location>
        <begin position="696"/>
        <end position="779"/>
    </location>
</feature>
<name>A0A6I8N3N2_ORNAN</name>
<evidence type="ECO:0000256" key="3">
    <source>
        <dbReference type="ARBA" id="ARBA00023054"/>
    </source>
</evidence>
<feature type="coiled-coil region" evidence="5">
    <location>
        <begin position="415"/>
        <end position="468"/>
    </location>
</feature>
<keyword evidence="3 5" id="KW-0175">Coiled coil</keyword>
<dbReference type="GeneTree" id="ENSGT00390000015010"/>
<evidence type="ECO:0000256" key="4">
    <source>
        <dbReference type="ARBA" id="ARBA00045182"/>
    </source>
</evidence>
<feature type="coiled-coil region" evidence="5">
    <location>
        <begin position="226"/>
        <end position="358"/>
    </location>
</feature>
<keyword evidence="8" id="KW-1185">Reference proteome</keyword>
<dbReference type="GO" id="GO:0003341">
    <property type="term" value="P:cilium movement"/>
    <property type="evidence" value="ECO:0007669"/>
    <property type="project" value="InterPro"/>
</dbReference>
<reference evidence="7" key="2">
    <citation type="submission" date="2025-08" db="UniProtKB">
        <authorList>
            <consortium name="Ensembl"/>
        </authorList>
    </citation>
    <scope>IDENTIFICATION</scope>
    <source>
        <strain evidence="7">Glennie</strain>
    </source>
</reference>
<dbReference type="CTD" id="339829"/>
<dbReference type="Proteomes" id="UP000002279">
    <property type="component" value="Chromosome 1"/>
</dbReference>